<dbReference type="InterPro" id="IPR029058">
    <property type="entry name" value="AB_hydrolase_fold"/>
</dbReference>
<keyword evidence="2" id="KW-0378">Hydrolase</keyword>
<dbReference type="Gene3D" id="3.40.50.1820">
    <property type="entry name" value="alpha/beta hydrolase"/>
    <property type="match status" value="1"/>
</dbReference>
<organism evidence="2 3">
    <name type="scientific">Pseudodesulfovibrio methanolicus</name>
    <dbReference type="NCBI Taxonomy" id="3126690"/>
    <lineage>
        <taxon>Bacteria</taxon>
        <taxon>Pseudomonadati</taxon>
        <taxon>Thermodesulfobacteriota</taxon>
        <taxon>Desulfovibrionia</taxon>
        <taxon>Desulfovibrionales</taxon>
        <taxon>Desulfovibrionaceae</taxon>
    </lineage>
</organism>
<gene>
    <name evidence="2" type="ORF">V8V93_03205</name>
</gene>
<evidence type="ECO:0000313" key="2">
    <source>
        <dbReference type="EMBL" id="WWX23216.1"/>
    </source>
</evidence>
<keyword evidence="3" id="KW-1185">Reference proteome</keyword>
<reference evidence="2 3" key="1">
    <citation type="submission" date="2024-03" db="EMBL/GenBank/DDBJ databases">
        <title>Phenotype and Genome Characterization of a Sulfate-Reducing Bacterium Pseudodesulfovibrio sp. strain 5S69, isolated from Petroleum Reservoir in Tatarstan (Russia).</title>
        <authorList>
            <person name="Bidzhieva S.K."/>
            <person name="Kadnikov V."/>
            <person name="Tourova T.P."/>
            <person name="Samigullina S.R."/>
            <person name="Sokolova D.S."/>
            <person name="Poltaraus A.B."/>
            <person name="Avtukh A.N."/>
            <person name="Tereshina V.M."/>
            <person name="Mardanov A.V."/>
            <person name="Nazina T.N."/>
        </authorList>
    </citation>
    <scope>NUCLEOTIDE SEQUENCE [LARGE SCALE GENOMIC DNA]</scope>
    <source>
        <strain evidence="2 3">5S69</strain>
    </source>
</reference>
<dbReference type="Pfam" id="PF01738">
    <property type="entry name" value="DLH"/>
    <property type="match status" value="1"/>
</dbReference>
<dbReference type="PANTHER" id="PTHR46623:SF6">
    <property type="entry name" value="ALPHA_BETA-HYDROLASES SUPERFAMILY PROTEIN"/>
    <property type="match status" value="1"/>
</dbReference>
<dbReference type="RefSeq" id="WP_338668930.1">
    <property type="nucleotide sequence ID" value="NZ_CP146609.1"/>
</dbReference>
<evidence type="ECO:0000313" key="3">
    <source>
        <dbReference type="Proteomes" id="UP001385389"/>
    </source>
</evidence>
<dbReference type="InterPro" id="IPR002925">
    <property type="entry name" value="Dienelactn_hydro"/>
</dbReference>
<name>A0ABZ2IWZ3_9BACT</name>
<dbReference type="Proteomes" id="UP001385389">
    <property type="component" value="Chromosome"/>
</dbReference>
<dbReference type="GO" id="GO:0016787">
    <property type="term" value="F:hydrolase activity"/>
    <property type="evidence" value="ECO:0007669"/>
    <property type="project" value="UniProtKB-KW"/>
</dbReference>
<dbReference type="PANTHER" id="PTHR46623">
    <property type="entry name" value="CARBOXYMETHYLENEBUTENOLIDASE-RELATED"/>
    <property type="match status" value="1"/>
</dbReference>
<proteinExistence type="predicted"/>
<dbReference type="InterPro" id="IPR051049">
    <property type="entry name" value="Dienelactone_hydrolase-like"/>
</dbReference>
<protein>
    <submittedName>
        <fullName evidence="2">Dienelactone hydrolase family protein</fullName>
    </submittedName>
</protein>
<dbReference type="SUPFAM" id="SSF53474">
    <property type="entry name" value="alpha/beta-Hydrolases"/>
    <property type="match status" value="1"/>
</dbReference>
<feature type="domain" description="Dienelactone hydrolase" evidence="1">
    <location>
        <begin position="74"/>
        <end position="176"/>
    </location>
</feature>
<accession>A0ABZ2IWZ3</accession>
<dbReference type="EMBL" id="CP146609">
    <property type="protein sequence ID" value="WWX23216.1"/>
    <property type="molecule type" value="Genomic_DNA"/>
</dbReference>
<sequence>MEIILATEIWGRTPHIDALAGRLRPHADRVTVADPFDGRDPHFATEEQAYAAYLDHGGLEPYARRVTDLVREAARPVLLIGFSAGAGAAWAAACTPGVPLRRACCFYGSAIRTMADRAPLAPVDLIFPDREPHFDVDALAAALRAKPLVTCRRADAGHGFMNPLSENYDEAAGRRWTAWLVRLAEASSRA</sequence>
<evidence type="ECO:0000259" key="1">
    <source>
        <dbReference type="Pfam" id="PF01738"/>
    </source>
</evidence>